<comment type="caution">
    <text evidence="1">The sequence shown here is derived from an EMBL/GenBank/DDBJ whole genome shotgun (WGS) entry which is preliminary data.</text>
</comment>
<proteinExistence type="predicted"/>
<evidence type="ECO:0000313" key="1">
    <source>
        <dbReference type="EMBL" id="GAG49719.1"/>
    </source>
</evidence>
<name>X0Y1J9_9ZZZZ</name>
<accession>X0Y1J9</accession>
<feature type="non-terminal residue" evidence="1">
    <location>
        <position position="1"/>
    </location>
</feature>
<dbReference type="AlphaFoldDB" id="X0Y1J9"/>
<reference evidence="1" key="1">
    <citation type="journal article" date="2014" name="Front. Microbiol.">
        <title>High frequency of phylogenetically diverse reductive dehalogenase-homologous genes in deep subseafloor sedimentary metagenomes.</title>
        <authorList>
            <person name="Kawai M."/>
            <person name="Futagami T."/>
            <person name="Toyoda A."/>
            <person name="Takaki Y."/>
            <person name="Nishi S."/>
            <person name="Hori S."/>
            <person name="Arai W."/>
            <person name="Tsubouchi T."/>
            <person name="Morono Y."/>
            <person name="Uchiyama I."/>
            <person name="Ito T."/>
            <person name="Fujiyama A."/>
            <person name="Inagaki F."/>
            <person name="Takami H."/>
        </authorList>
    </citation>
    <scope>NUCLEOTIDE SEQUENCE</scope>
    <source>
        <strain evidence="1">Expedition CK06-06</strain>
    </source>
</reference>
<feature type="non-terminal residue" evidence="1">
    <location>
        <position position="233"/>
    </location>
</feature>
<dbReference type="EMBL" id="BARS01051899">
    <property type="protein sequence ID" value="GAG49719.1"/>
    <property type="molecule type" value="Genomic_DNA"/>
</dbReference>
<sequence>PIKDDYTLSELKNNTLDHVKVILNTDDELVGNKREITDFFIKAFLRLAKNYNVKVDPFEMQEFESVKVGLLPPLHENLVVKQSNSFVVKHKDAEPLDTFNSHLKAGMINPLKRKETRRILNVNTRFRNNYKSTSSTNFIFSLPYMLKNVVSMKLVGNEFPSSVYTFSDKLCSNSFSITTYDISGGVLVNKITTNVKIPNGTYPPDDLVYYLNTTVFNTPPLDIIEVSYNENTG</sequence>
<gene>
    <name evidence="1" type="ORF">S01H1_77237</name>
</gene>
<organism evidence="1">
    <name type="scientific">marine sediment metagenome</name>
    <dbReference type="NCBI Taxonomy" id="412755"/>
    <lineage>
        <taxon>unclassified sequences</taxon>
        <taxon>metagenomes</taxon>
        <taxon>ecological metagenomes</taxon>
    </lineage>
</organism>
<protein>
    <submittedName>
        <fullName evidence="1">Uncharacterized protein</fullName>
    </submittedName>
</protein>